<evidence type="ECO:0000313" key="6">
    <source>
        <dbReference type="EMBL" id="AZQ50088.1"/>
    </source>
</evidence>
<dbReference type="Gene3D" id="1.10.10.10">
    <property type="entry name" value="Winged helix-like DNA-binding domain superfamily/Winged helix DNA-binding domain"/>
    <property type="match status" value="1"/>
</dbReference>
<evidence type="ECO:0000256" key="1">
    <source>
        <dbReference type="ARBA" id="ARBA00009437"/>
    </source>
</evidence>
<sequence>MELKQLRAFVTLAEELHFGRAAQRLCIVQPALSMQIKALEAELGARLFERDRHKVELSDTGRVFLPEARATLQQAARAEQMARLSSRGEIGTLRIAFVSSVLPALLPAVLRTMRERYPLIALELKDMPTPDQIAALRERRIDFGMIRLPAAYAGIDTRVVLEEGFVVALPLDHPLAAHDTIAPAALRGHPAFVLARRYAPGFHDDMLLALSRAGTTLEIAQEFGEFTTMLALVAAGMGIGLIPAQAAGALPPNVLARPLDLAGHRSGIGLAWTDLDSPLKRAFVDAIEQVAFAPPDAHRQAR</sequence>
<organism evidence="6 7">
    <name type="scientific">Burkholderia cenocepacia</name>
    <dbReference type="NCBI Taxonomy" id="95486"/>
    <lineage>
        <taxon>Bacteria</taxon>
        <taxon>Pseudomonadati</taxon>
        <taxon>Pseudomonadota</taxon>
        <taxon>Betaproteobacteria</taxon>
        <taxon>Burkholderiales</taxon>
        <taxon>Burkholderiaceae</taxon>
        <taxon>Burkholderia</taxon>
        <taxon>Burkholderia cepacia complex</taxon>
    </lineage>
</organism>
<dbReference type="InterPro" id="IPR000847">
    <property type="entry name" value="LysR_HTH_N"/>
</dbReference>
<comment type="similarity">
    <text evidence="1">Belongs to the LysR transcriptional regulatory family.</text>
</comment>
<dbReference type="PANTHER" id="PTHR30346:SF0">
    <property type="entry name" value="HCA OPERON TRANSCRIPTIONAL ACTIVATOR HCAR"/>
    <property type="match status" value="1"/>
</dbReference>
<dbReference type="Pfam" id="PF03466">
    <property type="entry name" value="LysR_substrate"/>
    <property type="match status" value="1"/>
</dbReference>
<evidence type="ECO:0000256" key="4">
    <source>
        <dbReference type="ARBA" id="ARBA00023163"/>
    </source>
</evidence>
<evidence type="ECO:0000313" key="7">
    <source>
        <dbReference type="Proteomes" id="UP000277191"/>
    </source>
</evidence>
<dbReference type="PRINTS" id="PR00039">
    <property type="entry name" value="HTHLYSR"/>
</dbReference>
<dbReference type="PANTHER" id="PTHR30346">
    <property type="entry name" value="TRANSCRIPTIONAL DUAL REGULATOR HCAR-RELATED"/>
    <property type="match status" value="1"/>
</dbReference>
<dbReference type="CDD" id="cd08414">
    <property type="entry name" value="PBP2_LTTR_aromatics_like"/>
    <property type="match status" value="1"/>
</dbReference>
<proteinExistence type="inferred from homology"/>
<dbReference type="SUPFAM" id="SSF46785">
    <property type="entry name" value="Winged helix' DNA-binding domain"/>
    <property type="match status" value="1"/>
</dbReference>
<dbReference type="GO" id="GO:0003700">
    <property type="term" value="F:DNA-binding transcription factor activity"/>
    <property type="evidence" value="ECO:0007669"/>
    <property type="project" value="InterPro"/>
</dbReference>
<dbReference type="Proteomes" id="UP000277191">
    <property type="component" value="Chromosome 1"/>
</dbReference>
<evidence type="ECO:0000259" key="5">
    <source>
        <dbReference type="PROSITE" id="PS50931"/>
    </source>
</evidence>
<dbReference type="PROSITE" id="PS50931">
    <property type="entry name" value="HTH_LYSR"/>
    <property type="match status" value="1"/>
</dbReference>
<dbReference type="InterPro" id="IPR036388">
    <property type="entry name" value="WH-like_DNA-bd_sf"/>
</dbReference>
<dbReference type="RefSeq" id="WP_126359708.1">
    <property type="nucleotide sequence ID" value="NZ_CP034545.1"/>
</dbReference>
<feature type="domain" description="HTH lysR-type" evidence="5">
    <location>
        <begin position="1"/>
        <end position="58"/>
    </location>
</feature>
<dbReference type="Gene3D" id="3.40.190.10">
    <property type="entry name" value="Periplasmic binding protein-like II"/>
    <property type="match status" value="2"/>
</dbReference>
<keyword evidence="4" id="KW-0804">Transcription</keyword>
<evidence type="ECO:0000256" key="3">
    <source>
        <dbReference type="ARBA" id="ARBA00023125"/>
    </source>
</evidence>
<reference evidence="6 7" key="1">
    <citation type="submission" date="2018-12" db="EMBL/GenBank/DDBJ databases">
        <title>Cadmium resistance mechanism in endophytic bacteria Burkholderia cenocepacia YG-3.</title>
        <authorList>
            <person name="Zhang X."/>
            <person name="Wang X."/>
            <person name="Zhu Y."/>
        </authorList>
    </citation>
    <scope>NUCLEOTIDE SEQUENCE [LARGE SCALE GENOMIC DNA]</scope>
    <source>
        <strain evidence="6 7">YG-3</strain>
    </source>
</reference>
<dbReference type="GO" id="GO:0003677">
    <property type="term" value="F:DNA binding"/>
    <property type="evidence" value="ECO:0007669"/>
    <property type="project" value="UniProtKB-KW"/>
</dbReference>
<keyword evidence="2" id="KW-0805">Transcription regulation</keyword>
<keyword evidence="3" id="KW-0238">DNA-binding</keyword>
<accession>A0A3S9N2W1</accession>
<dbReference type="InterPro" id="IPR005119">
    <property type="entry name" value="LysR_subst-bd"/>
</dbReference>
<dbReference type="GO" id="GO:0032993">
    <property type="term" value="C:protein-DNA complex"/>
    <property type="evidence" value="ECO:0007669"/>
    <property type="project" value="TreeGrafter"/>
</dbReference>
<evidence type="ECO:0000256" key="2">
    <source>
        <dbReference type="ARBA" id="ARBA00023015"/>
    </source>
</evidence>
<name>A0A3S9N2W1_9BURK</name>
<dbReference type="Pfam" id="PF00126">
    <property type="entry name" value="HTH_1"/>
    <property type="match status" value="1"/>
</dbReference>
<gene>
    <name evidence="6" type="ORF">D5R55_03200</name>
</gene>
<dbReference type="InterPro" id="IPR036390">
    <property type="entry name" value="WH_DNA-bd_sf"/>
</dbReference>
<dbReference type="EMBL" id="CP034545">
    <property type="protein sequence ID" value="AZQ50088.1"/>
    <property type="molecule type" value="Genomic_DNA"/>
</dbReference>
<protein>
    <submittedName>
        <fullName evidence="6">LysR family transcriptional regulator</fullName>
    </submittedName>
</protein>
<dbReference type="AlphaFoldDB" id="A0A3S9N2W1"/>
<dbReference type="FunFam" id="1.10.10.10:FF:000001">
    <property type="entry name" value="LysR family transcriptional regulator"/>
    <property type="match status" value="1"/>
</dbReference>
<dbReference type="SUPFAM" id="SSF53850">
    <property type="entry name" value="Periplasmic binding protein-like II"/>
    <property type="match status" value="1"/>
</dbReference>